<name>A0A3B1D3H5_9ZZZZ</name>
<organism evidence="1">
    <name type="scientific">hydrothermal vent metagenome</name>
    <dbReference type="NCBI Taxonomy" id="652676"/>
    <lineage>
        <taxon>unclassified sequences</taxon>
        <taxon>metagenomes</taxon>
        <taxon>ecological metagenomes</taxon>
    </lineage>
</organism>
<sequence length="244" mass="27900">MTESKEVLTLEKFHEALHKDIDKPVKDFREEWNQAHRRHIKVHTGAHKAEWAKATVLLNEKVIMVHVNLNFKQNGISDADYEKLKYLTRIGIDKYWSRRIEVAGTSFMVRVKAEHNYQNAIPVDLYVETDKNNYARSMNPAILGIDASFIYNKGYYPNINMADDEFQLVSAHEFGHSVLMHAGGRSLSWGHKGSTGILNQSVKSSTPGYPKKGPVDLMKYYDWDKSKIPVSTENIGFSSYGKGY</sequence>
<reference evidence="1" key="1">
    <citation type="submission" date="2018-06" db="EMBL/GenBank/DDBJ databases">
        <authorList>
            <person name="Zhirakovskaya E."/>
        </authorList>
    </citation>
    <scope>NUCLEOTIDE SEQUENCE</scope>
</reference>
<dbReference type="EMBL" id="UOGJ01000041">
    <property type="protein sequence ID" value="VAX35282.1"/>
    <property type="molecule type" value="Genomic_DNA"/>
</dbReference>
<dbReference type="AlphaFoldDB" id="A0A3B1D3H5"/>
<accession>A0A3B1D3H5</accession>
<protein>
    <submittedName>
        <fullName evidence="1">Uncharacterized protein</fullName>
    </submittedName>
</protein>
<evidence type="ECO:0000313" key="1">
    <source>
        <dbReference type="EMBL" id="VAX35282.1"/>
    </source>
</evidence>
<proteinExistence type="predicted"/>
<gene>
    <name evidence="1" type="ORF">MNBD_UNCLBAC01-819</name>
</gene>